<evidence type="ECO:0000313" key="5">
    <source>
        <dbReference type="RefSeq" id="XP_002741992.1"/>
    </source>
</evidence>
<feature type="region of interest" description="Disordered" evidence="2">
    <location>
        <begin position="2005"/>
        <end position="2036"/>
    </location>
</feature>
<accession>A0ABM0H1A9</accession>
<keyword evidence="1" id="KW-0813">Transport</keyword>
<feature type="domain" description="Chorein N-terminal" evidence="3">
    <location>
        <begin position="5"/>
        <end position="736"/>
    </location>
</feature>
<feature type="region of interest" description="Disordered" evidence="2">
    <location>
        <begin position="1226"/>
        <end position="1245"/>
    </location>
</feature>
<sequence>MFKIESYLAPILLSYVNKYIKNIKPEDLQLSLWGGDLVLNKLDLKLDVLEHDLNLPISFVSGHIHELRIHVPWHKLIYEPVVVTINTIECVLKLRDAADSDRNSTSSKSSSVAKITEKKSKPKKVHHEEDIPPSYVQILVNRVINNINIIVNNLILKYVEDDIVLSLNVKSAESFSVNGDWESAFIELAQPELVLRRVCQFSDLTVCLDKRNASGKIEMYQEPLLYKCSLMMRMHMTFDSINAKRASVIKINTLCEKLDISMSDTQLPMFIRLVQLLMALYYGELGPPHTENEEEGDSLLEATTNEETSMNSQENDGADEDENSNPEGWASWAWSYVPQLVIIEDEEELETYQQGRPRPKKKLELPILALGFYFNHVRVTFKLTDVRQDSPFYGPQKIVFNPFMGLAIEGACTEILLKGEPFFNAQAGCTNARVVGMGDCACELPDLQEGHHYQPFLYCGDFNIEKKQENYITGSLFDGESPENNAERTMFIFDLEQHQMKYSESWALQRFGAFWLDYIFTMDVKDDEGSRSSSRHSSEAQFHTVKEMSSNKVLFGPSTWNINSSAVHRLQKFVFCANDHEYEPYSRPKPEIVDENRPVPSIDEVAALEEYIPIRSLHVTFLNVNVSLSMAEHPQCEIKKKKIVLKQRKSHRKESSRRKRELSLSYQPIYPLPACQLLADRIDIQNTLPMYGRSLVKSVSKLSQPSGNLLHHCYAHMYIKVFGCQVGLTTIGQSCDNPLVLNILPSCSAAVYKKTIKFPMYWSNPALVKSELLIEVPHFGVNSTKAQVILLHNIIESWQAPIPNLEQLSHDTLMDDVFRPTEDGRDSTTPLFYGPIDNTGVHTVDFYRSPLSVPAADSNLPDYDNDIFTFTVQIPKDKDAGDACGLCLLSIHGTSVCVDPILYSWLTYQPSEKIIPLLTKQDSIITLTTMSTHGSKSQEQIHNTSSQDSTHSSSLRLSKQSESQSPSQPTPSPTETTQDALKTKKNKDGMPNIVEIWTIIKQLQVQVEMNSCSIYLPSSHMQLNTMLYKHNIPQAFHAAVLSSESLYPPSAVICLPSVKVISAGHKHISPLQEIPLDQLDVPIETGGDKLPWSISFTNFSCYTILDSQRVYYMVKPMGVTSTLAVSTVDGTPSGIKSTLGLCLHADMQAVMLNCSHEQVNLIYTLVMTAVSTAKNVLTKKTSIPSPPSSMQPSPGVIVTSGKQPIKTVQSTTSSSAVEIDAPIEPASADETGTSTGLSWEEDGCKTSGRKSARISLWMQWTVPKLTVNLYGEDSKIENREIKIISELEDLSASIDIQDVYSKVKCKIGTLNVNHYNKSNDVWKPGAFNGVLFSCTEKINRNTGVMKQQTEMDSPSPFKSPFSTAPLKSQDNAGFLSVTFTSALSKSVRQKMFGLKGEKGASKFTNYINEICLNIQPYDIVLWCPTIVTALGIFVVNKDGSHSVKGQKVTMGQRLRSTDHMSEITVSTNESGSRKRLRTRKRKETSDLFPFSTRNLPLLYVNMSEFRLFVPSGSKKSEDSSKKCDLDTVLMQVSSVSLVPHADNPLSRLVLKKDIYRHAMHAGILQQPGSEVEDRQYQLDISGMSLCVVSWEELVGSEQGNSMMSLGTEELTMGQNPALEWNTALARKSPQGIRLNPVVLGFDVRIVAAPAVMCDKQTPEGGMPETVTVCGHSLEINMTTDMEVYLSTEQVHLAECIVNTNIMTILKSAEKQTIGQGEIESNKVSNAYEDGKASQIDDSGIGSESSTVFRIPSSSTRKGKRQMAPQMATLHERSGRSVSFTPFDVLLTAGKLSVLLYSMEEVSQSGENQENSSGKMKFQQKSSPNSKSTRGCELKAPVKDNKKLPRKLSGHVEKTRRGSAHMDSPSSGRVVKPFLYTVFSQPHTIFSIEQRQQRVELSCYDFTVRGVAANYQNTDTGKILPDPSDYGVQWLETCQGEPDPKTGILPSLYTLTVNDFMFKPANVKLNIARPLKLNLSITKVDEVMEFLGKLSPKTTDNTMMLKKDLASPDVSQQETEKHETAPPEYVPGNAGDVKNVKTGAGRRDNVFPIIIPMPSADQNSTTSLSVGSYRKKNLSRAQDDSVTMVEMILAQLDTVLFQACEFVVVVATVPHPNFPHAVFSLGNMSGEMSVKSKSNGLIEKVNAMINLNEIALKTSLQHKSRPLIGPVNTTMLLDADWCMHSGSDEKLNLPKIAFNVECGLIQLQIGLAQFNCIEMMMKHVTEYLEKSRKITGVKESKTNKEKVVDEDSDSLAEKNSINNDIVSSTDDLRVGTFQYITDKDGMNIQPKPNEIVFCSYSPDSLGTMTWCYKEPRVLTYVAVTPVPFTTSVGSDLSNSSHVDKQIPCTMEYWDNLKKSFVVYKQLFVAEDQSYQVKLPDIKDATTANENIAAEMWRVVLHSGNYQEDDLIDDDTSSVHAFTDEPPISPMALAASMRVDSCFAAKFVPAFSASLNFTIIQIKCSNHIKYAGTASPVKLDPYEFDGTAPVDQEFMVVTLEGPSALVNCWRGDNTRTHIQISSSLQCDLLEYRNLTMQSVIETFDMIGSLYIKPNAIGLQLSVEPVFVKIAQSAVHTLNLAVQTLLQNNKPEKEQLLYNYYVICNDTQETLRFGQVSTDESIILESRKMHAYSWRTHKSAQQLHVCIEGWGNWRWVEPFNIDDTATTIRTIQHKGKAATLFVKVKQLSPLQKQVIISGRQWFSSRLTKDLEVQLIRVSNVGSRTMQSKHTLHLPAKTSIPSCIIEDEAVTGVRVRLSDVSCDWSEQFAISGEMSKTCTLIKIPCTGKKHIYIWCRLFTDNQQRLVLFSPLFVVRSHLPRPVVMNIETSKTKSIRHYNISDQGQNISLYDLEPDIWHYVTFQLSAKSALSHPPVSISTQQINEIHREPPSDIDIESLCYNWEQNLSEYWPYNTLDYDESFITFDRDIIHEIKSPFGVEGESSMQLSNIDLKVNLSQCWCMLNTLLIDVKPWCLMVNETQLELKVLEEDEIPLVVKPGNVVTPQNFQNQIAEKYRFCSNLVSTVNIIVA</sequence>
<dbReference type="InterPro" id="IPR039782">
    <property type="entry name" value="VPS13B"/>
</dbReference>
<feature type="compositionally biased region" description="Polar residues" evidence="2">
    <location>
        <begin position="1804"/>
        <end position="1828"/>
    </location>
</feature>
<feature type="compositionally biased region" description="Polar residues" evidence="2">
    <location>
        <begin position="1741"/>
        <end position="1755"/>
    </location>
</feature>
<dbReference type="RefSeq" id="XP_002741992.1">
    <property type="nucleotide sequence ID" value="XM_002741946.1"/>
</dbReference>
<dbReference type="Pfam" id="PF12624">
    <property type="entry name" value="VPS13_N"/>
    <property type="match status" value="1"/>
</dbReference>
<proteinExistence type="predicted"/>
<feature type="compositionally biased region" description="Basic and acidic residues" evidence="2">
    <location>
        <begin position="1829"/>
        <end position="1842"/>
    </location>
</feature>
<evidence type="ECO:0000259" key="3">
    <source>
        <dbReference type="Pfam" id="PF12624"/>
    </source>
</evidence>
<dbReference type="InterPro" id="IPR026854">
    <property type="entry name" value="VPS13_N"/>
</dbReference>
<dbReference type="PANTHER" id="PTHR12517:SF0">
    <property type="entry name" value="INTERMEMBRANE LIPID TRANSFER PROTEIN VPS13B"/>
    <property type="match status" value="1"/>
</dbReference>
<feature type="compositionally biased region" description="Polar residues" evidence="2">
    <location>
        <begin position="305"/>
        <end position="315"/>
    </location>
</feature>
<feature type="compositionally biased region" description="Polar residues" evidence="2">
    <location>
        <begin position="933"/>
        <end position="944"/>
    </location>
</feature>
<reference evidence="5" key="1">
    <citation type="submission" date="2025-08" db="UniProtKB">
        <authorList>
            <consortium name="RefSeq"/>
        </authorList>
    </citation>
    <scope>IDENTIFICATION</scope>
    <source>
        <tissue evidence="5">Testes</tissue>
    </source>
</reference>
<evidence type="ECO:0000256" key="2">
    <source>
        <dbReference type="SAM" id="MobiDB-lite"/>
    </source>
</evidence>
<dbReference type="Proteomes" id="UP000694865">
    <property type="component" value="Unplaced"/>
</dbReference>
<feature type="region of interest" description="Disordered" evidence="2">
    <location>
        <begin position="305"/>
        <end position="326"/>
    </location>
</feature>
<keyword evidence="4" id="KW-1185">Reference proteome</keyword>
<evidence type="ECO:0000313" key="4">
    <source>
        <dbReference type="Proteomes" id="UP000694865"/>
    </source>
</evidence>
<feature type="region of interest" description="Disordered" evidence="2">
    <location>
        <begin position="1732"/>
        <end position="1773"/>
    </location>
</feature>
<feature type="compositionally biased region" description="Low complexity" evidence="2">
    <location>
        <begin position="945"/>
        <end position="978"/>
    </location>
</feature>
<feature type="region of interest" description="Disordered" evidence="2">
    <location>
        <begin position="933"/>
        <end position="985"/>
    </location>
</feature>
<feature type="region of interest" description="Disordered" evidence="2">
    <location>
        <begin position="1804"/>
        <end position="1865"/>
    </location>
</feature>
<dbReference type="GeneID" id="100371084"/>
<gene>
    <name evidence="5" type="primary">LOC100371084</name>
</gene>
<name>A0ABM0H1A9_SACKO</name>
<feature type="region of interest" description="Disordered" evidence="2">
    <location>
        <begin position="100"/>
        <end position="128"/>
    </location>
</feature>
<evidence type="ECO:0000256" key="1">
    <source>
        <dbReference type="ARBA" id="ARBA00022448"/>
    </source>
</evidence>
<dbReference type="PANTHER" id="PTHR12517">
    <property type="entry name" value="VACUOLAR PROTEIN SORTING-ASSOCIATED PROTEIN 13B"/>
    <property type="match status" value="1"/>
</dbReference>
<protein>
    <submittedName>
        <fullName evidence="5">Vacuolar protein sorting-associated protein 13B-like</fullName>
    </submittedName>
</protein>
<organism evidence="4 5">
    <name type="scientific">Saccoglossus kowalevskii</name>
    <name type="common">Acorn worm</name>
    <dbReference type="NCBI Taxonomy" id="10224"/>
    <lineage>
        <taxon>Eukaryota</taxon>
        <taxon>Metazoa</taxon>
        <taxon>Hemichordata</taxon>
        <taxon>Enteropneusta</taxon>
        <taxon>Harrimaniidae</taxon>
        <taxon>Saccoglossus</taxon>
    </lineage>
</organism>